<comment type="subcellular location">
    <subcellularLocation>
        <location evidence="4">Membrane</location>
        <topology evidence="4">Multi-pass membrane protein</topology>
    </subcellularLocation>
</comment>
<dbReference type="PANTHER" id="PTHR12483:SF115">
    <property type="entry name" value="COPPER TRANSPORT PROTEIN"/>
    <property type="match status" value="1"/>
</dbReference>
<dbReference type="GO" id="GO:0000329">
    <property type="term" value="C:fungal-type vacuole membrane"/>
    <property type="evidence" value="ECO:0007669"/>
    <property type="project" value="TreeGrafter"/>
</dbReference>
<protein>
    <recommendedName>
        <fullName evidence="4">Copper transport protein</fullName>
    </recommendedName>
</protein>
<evidence type="ECO:0000313" key="5">
    <source>
        <dbReference type="EMBL" id="SMN20744.1"/>
    </source>
</evidence>
<evidence type="ECO:0000256" key="3">
    <source>
        <dbReference type="ARBA" id="ARBA00023136"/>
    </source>
</evidence>
<keyword evidence="2 4" id="KW-1133">Transmembrane helix</keyword>
<dbReference type="EMBL" id="FXLY01000006">
    <property type="protein sequence ID" value="SMN20744.1"/>
    <property type="molecule type" value="Genomic_DNA"/>
</dbReference>
<dbReference type="AlphaFoldDB" id="A0A1X7R593"/>
<reference evidence="5 6" key="1">
    <citation type="submission" date="2017-04" db="EMBL/GenBank/DDBJ databases">
        <authorList>
            <person name="Afonso C.L."/>
            <person name="Miller P.J."/>
            <person name="Scott M.A."/>
            <person name="Spackman E."/>
            <person name="Goraichik I."/>
            <person name="Dimitrov K.M."/>
            <person name="Suarez D.L."/>
            <person name="Swayne D.E."/>
        </authorList>
    </citation>
    <scope>NUCLEOTIDE SEQUENCE [LARGE SCALE GENOMIC DNA]</scope>
</reference>
<dbReference type="Proteomes" id="UP000196158">
    <property type="component" value="Unassembled WGS sequence"/>
</dbReference>
<accession>A0A1X7R593</accession>
<keyword evidence="4" id="KW-0186">Copper</keyword>
<evidence type="ECO:0000256" key="4">
    <source>
        <dbReference type="RuleBase" id="RU367022"/>
    </source>
</evidence>
<evidence type="ECO:0000313" key="6">
    <source>
        <dbReference type="Proteomes" id="UP000196158"/>
    </source>
</evidence>
<evidence type="ECO:0000256" key="1">
    <source>
        <dbReference type="ARBA" id="ARBA00022692"/>
    </source>
</evidence>
<dbReference type="STRING" id="1789683.A0A1X7R593"/>
<organism evidence="5 6">
    <name type="scientific">Maudiozyma saulgeensis</name>
    <dbReference type="NCBI Taxonomy" id="1789683"/>
    <lineage>
        <taxon>Eukaryota</taxon>
        <taxon>Fungi</taxon>
        <taxon>Dikarya</taxon>
        <taxon>Ascomycota</taxon>
        <taxon>Saccharomycotina</taxon>
        <taxon>Saccharomycetes</taxon>
        <taxon>Saccharomycetales</taxon>
        <taxon>Saccharomycetaceae</taxon>
        <taxon>Maudiozyma</taxon>
    </lineage>
</organism>
<comment type="similarity">
    <text evidence="4">Belongs to the copper transporter (Ctr) (TC 1.A.56) family. SLC31A subfamily.</text>
</comment>
<name>A0A1X7R593_9SACH</name>
<dbReference type="OrthoDB" id="161814at2759"/>
<keyword evidence="1 4" id="KW-0812">Transmembrane</keyword>
<dbReference type="InterPro" id="IPR007274">
    <property type="entry name" value="Cop_transporter"/>
</dbReference>
<keyword evidence="4" id="KW-0187">Copper transport</keyword>
<proteinExistence type="inferred from homology"/>
<gene>
    <name evidence="5" type="ORF">KASA_0M01386G</name>
</gene>
<dbReference type="GO" id="GO:0005375">
    <property type="term" value="F:copper ion transmembrane transporter activity"/>
    <property type="evidence" value="ECO:0007669"/>
    <property type="project" value="UniProtKB-UniRule"/>
</dbReference>
<keyword evidence="3 4" id="KW-0472">Membrane</keyword>
<keyword evidence="4" id="KW-0406">Ion transport</keyword>
<dbReference type="PANTHER" id="PTHR12483">
    <property type="entry name" value="SOLUTE CARRIER FAMILY 31 COPPER TRANSPORTERS"/>
    <property type="match status" value="1"/>
</dbReference>
<feature type="transmembrane region" description="Helical" evidence="4">
    <location>
        <begin position="51"/>
        <end position="70"/>
    </location>
</feature>
<evidence type="ECO:0000256" key="2">
    <source>
        <dbReference type="ARBA" id="ARBA00022989"/>
    </source>
</evidence>
<sequence>MDHSKMNHAMMDHGDMPQGDHESSCSMNMSFTWSYKDTCVVFNWWHIKTKFQFVISCLIVASLATYYEYLRFKFVKYASETTGSNRVSITTNNNSISQIARREKLCRTFHYGIQVGFSFMLMLIFMTYNGWLMLAVVIGAAFGYYRWNDSLVALPMEQRSLACH</sequence>
<keyword evidence="4" id="KW-0813">Transport</keyword>
<keyword evidence="6" id="KW-1185">Reference proteome</keyword>
<dbReference type="Pfam" id="PF04145">
    <property type="entry name" value="Ctr"/>
    <property type="match status" value="1"/>
</dbReference>